<comment type="caution">
    <text evidence="1">The sequence shown here is derived from an EMBL/GenBank/DDBJ whole genome shotgun (WGS) entry which is preliminary data.</text>
</comment>
<protein>
    <submittedName>
        <fullName evidence="1">Uncharacterized protein</fullName>
    </submittedName>
</protein>
<gene>
    <name evidence="1" type="ORF">AKJ65_03235</name>
</gene>
<accession>A0A133UL50</accession>
<dbReference type="EMBL" id="LHXO01000036">
    <property type="protein sequence ID" value="KXA94850.1"/>
    <property type="molecule type" value="Genomic_DNA"/>
</dbReference>
<evidence type="ECO:0000313" key="2">
    <source>
        <dbReference type="Proteomes" id="UP000070284"/>
    </source>
</evidence>
<sequence>MWIFREVFRHTAEKGGDTVFIRSCFQIQLANDKIFYSDGNEVVRLADFIVFIVFYSDCKVIL</sequence>
<evidence type="ECO:0000313" key="1">
    <source>
        <dbReference type="EMBL" id="KXA94850.1"/>
    </source>
</evidence>
<proteinExistence type="predicted"/>
<dbReference type="AlphaFoldDB" id="A0A133UL50"/>
<reference evidence="1 2" key="1">
    <citation type="journal article" date="2016" name="Sci. Rep.">
        <title>Metabolic traits of an uncultured archaeal lineage -MSBL1- from brine pools of the Red Sea.</title>
        <authorList>
            <person name="Mwirichia R."/>
            <person name="Alam I."/>
            <person name="Rashid M."/>
            <person name="Vinu M."/>
            <person name="Ba-Alawi W."/>
            <person name="Anthony Kamau A."/>
            <person name="Kamanda Ngugi D."/>
            <person name="Goker M."/>
            <person name="Klenk H.P."/>
            <person name="Bajic V."/>
            <person name="Stingl U."/>
        </authorList>
    </citation>
    <scope>NUCLEOTIDE SEQUENCE [LARGE SCALE GENOMIC DNA]</scope>
    <source>
        <strain evidence="1">SCGC-AAA259E19</strain>
    </source>
</reference>
<dbReference type="Proteomes" id="UP000070284">
    <property type="component" value="Unassembled WGS sequence"/>
</dbReference>
<keyword evidence="2" id="KW-1185">Reference proteome</keyword>
<organism evidence="1 2">
    <name type="scientific">candidate division MSBL1 archaeon SCGC-AAA259E19</name>
    <dbReference type="NCBI Taxonomy" id="1698264"/>
    <lineage>
        <taxon>Archaea</taxon>
        <taxon>Methanobacteriati</taxon>
        <taxon>Methanobacteriota</taxon>
        <taxon>candidate division MSBL1</taxon>
    </lineage>
</organism>
<name>A0A133UL50_9EURY</name>